<dbReference type="Proteomes" id="UP000199513">
    <property type="component" value="Unassembled WGS sequence"/>
</dbReference>
<proteinExistence type="predicted"/>
<evidence type="ECO:0000313" key="2">
    <source>
        <dbReference type="Proteomes" id="UP000199513"/>
    </source>
</evidence>
<name>A0A1I2CGP0_9BACT</name>
<dbReference type="RefSeq" id="WP_143090790.1">
    <property type="nucleotide sequence ID" value="NZ_FONY01000005.1"/>
</dbReference>
<sequence length="272" mass="31929">MAKLIRQFPIFLIFNLLVLYSFAQVMPTERSIQATSYWFNFNFEYFSKNGSMLFAESNLKYSTSPLVENLSVAPLYLMQHTLGYEFRFSNQWNLGVSGRYVMEKRFDTFFSKIYLNHSGKIGEVEFFKQFGVEQVSYLSKTLENQGRFSGLAGLAHNFVLGNGNILRPSLTYELMTWFDWRNPSVPQNKRRIDQTRLKAEVAYFLNPKWSVGLFFIHETDYFFALAQFDKDGKQIKPDRKLNILTPTIGLRVHFLLKAKDIGEEIRLRFLPY</sequence>
<accession>A0A1I2CGP0</accession>
<reference evidence="1 2" key="1">
    <citation type="submission" date="2016-10" db="EMBL/GenBank/DDBJ databases">
        <authorList>
            <person name="de Groot N.N."/>
        </authorList>
    </citation>
    <scope>NUCLEOTIDE SEQUENCE [LARGE SCALE GENOMIC DNA]</scope>
    <source>
        <strain>GEY</strain>
        <strain evidence="2">DSM 9560</strain>
    </source>
</reference>
<organism evidence="1 2">
    <name type="scientific">Thermoflexibacter ruber</name>
    <dbReference type="NCBI Taxonomy" id="1003"/>
    <lineage>
        <taxon>Bacteria</taxon>
        <taxon>Pseudomonadati</taxon>
        <taxon>Bacteroidota</taxon>
        <taxon>Cytophagia</taxon>
        <taxon>Cytophagales</taxon>
        <taxon>Thermoflexibacteraceae</taxon>
        <taxon>Thermoflexibacter</taxon>
    </lineage>
</organism>
<dbReference type="AlphaFoldDB" id="A0A1I2CGP0"/>
<gene>
    <name evidence="1" type="ORF">SAMN04488541_10055</name>
</gene>
<protein>
    <submittedName>
        <fullName evidence="1">Uncharacterized protein</fullName>
    </submittedName>
</protein>
<keyword evidence="2" id="KW-1185">Reference proteome</keyword>
<dbReference type="OrthoDB" id="982903at2"/>
<evidence type="ECO:0000313" key="1">
    <source>
        <dbReference type="EMBL" id="SFE67312.1"/>
    </source>
</evidence>
<dbReference type="EMBL" id="FONY01000005">
    <property type="protein sequence ID" value="SFE67312.1"/>
    <property type="molecule type" value="Genomic_DNA"/>
</dbReference>